<evidence type="ECO:0000313" key="4">
    <source>
        <dbReference type="Proteomes" id="UP001153269"/>
    </source>
</evidence>
<name>A0A9N7V8E9_PLEPL</name>
<sequence>MIEFKQNHGIYISSVHAAAYLLSRRRGGASAPEPAANEHDAVAAPLSAARSEQSDHDGNGLRHPPPVHSPLSGQCVPAAAAAAAAAAAGFIPLGFLLEKCFH</sequence>
<evidence type="ECO:0000256" key="1">
    <source>
        <dbReference type="SAM" id="MobiDB-lite"/>
    </source>
</evidence>
<reference evidence="3" key="1">
    <citation type="submission" date="2020-03" db="EMBL/GenBank/DDBJ databases">
        <authorList>
            <person name="Weist P."/>
        </authorList>
    </citation>
    <scope>NUCLEOTIDE SEQUENCE</scope>
</reference>
<keyword evidence="4" id="KW-1185">Reference proteome</keyword>
<feature type="region of interest" description="Disordered" evidence="1">
    <location>
        <begin position="28"/>
        <end position="72"/>
    </location>
</feature>
<dbReference type="EMBL" id="CADEAL010003469">
    <property type="protein sequence ID" value="CAB1444842.1"/>
    <property type="molecule type" value="Genomic_DNA"/>
</dbReference>
<keyword evidence="2" id="KW-0472">Membrane</keyword>
<feature type="transmembrane region" description="Helical" evidence="2">
    <location>
        <begin position="76"/>
        <end position="97"/>
    </location>
</feature>
<protein>
    <submittedName>
        <fullName evidence="3">Uncharacterized protein</fullName>
    </submittedName>
</protein>
<gene>
    <name evidence="3" type="ORF">PLEPLA_LOCUS32560</name>
</gene>
<keyword evidence="2" id="KW-1133">Transmembrane helix</keyword>
<proteinExistence type="predicted"/>
<dbReference type="AlphaFoldDB" id="A0A9N7V8E9"/>
<dbReference type="Proteomes" id="UP001153269">
    <property type="component" value="Unassembled WGS sequence"/>
</dbReference>
<evidence type="ECO:0000256" key="2">
    <source>
        <dbReference type="SAM" id="Phobius"/>
    </source>
</evidence>
<comment type="caution">
    <text evidence="3">The sequence shown here is derived from an EMBL/GenBank/DDBJ whole genome shotgun (WGS) entry which is preliminary data.</text>
</comment>
<keyword evidence="2" id="KW-0812">Transmembrane</keyword>
<evidence type="ECO:0000313" key="3">
    <source>
        <dbReference type="EMBL" id="CAB1444842.1"/>
    </source>
</evidence>
<accession>A0A9N7V8E9</accession>
<organism evidence="3 4">
    <name type="scientific">Pleuronectes platessa</name>
    <name type="common">European plaice</name>
    <dbReference type="NCBI Taxonomy" id="8262"/>
    <lineage>
        <taxon>Eukaryota</taxon>
        <taxon>Metazoa</taxon>
        <taxon>Chordata</taxon>
        <taxon>Craniata</taxon>
        <taxon>Vertebrata</taxon>
        <taxon>Euteleostomi</taxon>
        <taxon>Actinopterygii</taxon>
        <taxon>Neopterygii</taxon>
        <taxon>Teleostei</taxon>
        <taxon>Neoteleostei</taxon>
        <taxon>Acanthomorphata</taxon>
        <taxon>Carangaria</taxon>
        <taxon>Pleuronectiformes</taxon>
        <taxon>Pleuronectoidei</taxon>
        <taxon>Pleuronectidae</taxon>
        <taxon>Pleuronectes</taxon>
    </lineage>
</organism>